<evidence type="ECO:0000256" key="6">
    <source>
        <dbReference type="ARBA" id="ARBA00022475"/>
    </source>
</evidence>
<evidence type="ECO:0000256" key="22">
    <source>
        <dbReference type="ARBA" id="ARBA00043801"/>
    </source>
</evidence>
<dbReference type="Pfam" id="PF00328">
    <property type="entry name" value="His_Phos_2"/>
    <property type="match status" value="1"/>
</dbReference>
<comment type="catalytic activity">
    <reaction evidence="13">
        <text>1D-myo-inositol 1,2,4,5,6-pentakisphosphate + H2O = 1D-myo-inositol 1,2,5,6-tetrakisphosphate + phosphate</text>
        <dbReference type="Rhea" id="RHEA:77115"/>
        <dbReference type="ChEBI" id="CHEBI:15377"/>
        <dbReference type="ChEBI" id="CHEBI:43474"/>
        <dbReference type="ChEBI" id="CHEBI:57798"/>
        <dbReference type="ChEBI" id="CHEBI:195535"/>
        <dbReference type="EC" id="3.1.3.62"/>
    </reaction>
    <physiologicalReaction direction="left-to-right" evidence="13">
        <dbReference type="Rhea" id="RHEA:77116"/>
    </physiologicalReaction>
</comment>
<evidence type="ECO:0000256" key="8">
    <source>
        <dbReference type="ARBA" id="ARBA00022801"/>
    </source>
</evidence>
<comment type="catalytic activity">
    <reaction evidence="12">
        <text>1D-myo-inositol 1,2,5,6-tetrakisphosphate + H2O = 1D-myo-inositol 1,2,6-trisphosphate + phosphate</text>
        <dbReference type="Rhea" id="RHEA:77119"/>
        <dbReference type="ChEBI" id="CHEBI:15377"/>
        <dbReference type="ChEBI" id="CHEBI:43474"/>
        <dbReference type="ChEBI" id="CHEBI:195535"/>
        <dbReference type="ChEBI" id="CHEBI:195537"/>
        <dbReference type="EC" id="3.1.3.62"/>
    </reaction>
    <physiologicalReaction direction="left-to-right" evidence="12">
        <dbReference type="Rhea" id="RHEA:77120"/>
    </physiologicalReaction>
</comment>
<evidence type="ECO:0000313" key="26">
    <source>
        <dbReference type="EMBL" id="CAK8673010.1"/>
    </source>
</evidence>
<evidence type="ECO:0000256" key="10">
    <source>
        <dbReference type="ARBA" id="ARBA00023180"/>
    </source>
</evidence>
<evidence type="ECO:0000256" key="4">
    <source>
        <dbReference type="ARBA" id="ARBA00013040"/>
    </source>
</evidence>
<dbReference type="EC" id="3.1.3.80" evidence="3"/>
<dbReference type="InterPro" id="IPR016274">
    <property type="entry name" value="Histidine_acid_Pase_euk"/>
</dbReference>
<comment type="catalytic activity">
    <reaction evidence="19">
        <text>1D-myo-inositol 1,2,6-trisphosphate + H2O = 1D-myo-inositol 1,2-bisphosphate + phosphate</text>
        <dbReference type="Rhea" id="RHEA:77131"/>
        <dbReference type="ChEBI" id="CHEBI:15377"/>
        <dbReference type="ChEBI" id="CHEBI:43474"/>
        <dbReference type="ChEBI" id="CHEBI:195537"/>
        <dbReference type="ChEBI" id="CHEBI:195539"/>
        <dbReference type="EC" id="3.1.3.62"/>
    </reaction>
    <physiologicalReaction direction="left-to-right" evidence="19">
        <dbReference type="Rhea" id="RHEA:77132"/>
    </physiologicalReaction>
</comment>
<evidence type="ECO:0000256" key="14">
    <source>
        <dbReference type="ARBA" id="ARBA00043674"/>
    </source>
</evidence>
<evidence type="ECO:0000313" key="27">
    <source>
        <dbReference type="Proteomes" id="UP001642483"/>
    </source>
</evidence>
<dbReference type="PANTHER" id="PTHR20963">
    <property type="entry name" value="MULTIPLE INOSITOL POLYPHOSPHATE PHOSPHATASE-RELATED"/>
    <property type="match status" value="1"/>
</dbReference>
<evidence type="ECO:0000256" key="15">
    <source>
        <dbReference type="ARBA" id="ARBA00043691"/>
    </source>
</evidence>
<dbReference type="Gene3D" id="3.40.50.1240">
    <property type="entry name" value="Phosphoglycerate mutase-like"/>
    <property type="match status" value="1"/>
</dbReference>
<evidence type="ECO:0000256" key="20">
    <source>
        <dbReference type="ARBA" id="ARBA00043757"/>
    </source>
</evidence>
<comment type="catalytic activity">
    <reaction evidence="24">
        <text>(2R)-2,3-bisphosphoglycerate + H2O = (2R)-2-phosphoglycerate + phosphate</text>
        <dbReference type="Rhea" id="RHEA:27381"/>
        <dbReference type="ChEBI" id="CHEBI:15377"/>
        <dbReference type="ChEBI" id="CHEBI:43474"/>
        <dbReference type="ChEBI" id="CHEBI:58248"/>
        <dbReference type="ChEBI" id="CHEBI:58289"/>
        <dbReference type="EC" id="3.1.3.80"/>
    </reaction>
    <physiologicalReaction direction="left-to-right" evidence="24">
        <dbReference type="Rhea" id="RHEA:27382"/>
    </physiologicalReaction>
</comment>
<comment type="catalytic activity">
    <reaction evidence="14">
        <text>1D-myo-inositol 1,2-bisphosphate + H2O = 1D-myo-inositol 2-phosphate + phosphate</text>
        <dbReference type="Rhea" id="RHEA:77135"/>
        <dbReference type="ChEBI" id="CHEBI:15377"/>
        <dbReference type="ChEBI" id="CHEBI:43474"/>
        <dbReference type="ChEBI" id="CHEBI:84142"/>
        <dbReference type="ChEBI" id="CHEBI:195539"/>
        <dbReference type="EC" id="3.1.3.62"/>
    </reaction>
    <physiologicalReaction direction="left-to-right" evidence="14">
        <dbReference type="Rhea" id="RHEA:77136"/>
    </physiologicalReaction>
</comment>
<evidence type="ECO:0000256" key="17">
    <source>
        <dbReference type="ARBA" id="ARBA00043739"/>
    </source>
</evidence>
<evidence type="ECO:0000256" key="13">
    <source>
        <dbReference type="ARBA" id="ARBA00043671"/>
    </source>
</evidence>
<comment type="catalytic activity">
    <reaction evidence="23">
        <text>1D-myo-inositol 1,4,5,6-tetrakisphosphate + H2O = 1D-myo-inositol 1,4,5-trisphosphate + phosphate</text>
        <dbReference type="Rhea" id="RHEA:77147"/>
        <dbReference type="ChEBI" id="CHEBI:15377"/>
        <dbReference type="ChEBI" id="CHEBI:43474"/>
        <dbReference type="ChEBI" id="CHEBI:57627"/>
        <dbReference type="ChEBI" id="CHEBI:203600"/>
    </reaction>
    <physiologicalReaction direction="left-to-right" evidence="23">
        <dbReference type="Rhea" id="RHEA:77148"/>
    </physiologicalReaction>
</comment>
<keyword evidence="7 25" id="KW-0732">Signal</keyword>
<evidence type="ECO:0000256" key="25">
    <source>
        <dbReference type="SAM" id="SignalP"/>
    </source>
</evidence>
<comment type="catalytic activity">
    <reaction evidence="17">
        <text>1D-myo-inositol 1,2,3,6-tetrakisphosphate + H2O = 1D-myo-inositol 1,2,3-trisphosphate + phosphate</text>
        <dbReference type="Rhea" id="RHEA:77123"/>
        <dbReference type="ChEBI" id="CHEBI:15377"/>
        <dbReference type="ChEBI" id="CHEBI:43474"/>
        <dbReference type="ChEBI" id="CHEBI:195534"/>
        <dbReference type="ChEBI" id="CHEBI:195536"/>
    </reaction>
    <physiologicalReaction direction="left-to-right" evidence="17">
        <dbReference type="Rhea" id="RHEA:77124"/>
    </physiologicalReaction>
</comment>
<keyword evidence="6" id="KW-1003">Cell membrane</keyword>
<comment type="caution">
    <text evidence="26">The sequence shown here is derived from an EMBL/GenBank/DDBJ whole genome shotgun (WGS) entry which is preliminary data.</text>
</comment>
<organism evidence="26 27">
    <name type="scientific">Clavelina lepadiformis</name>
    <name type="common">Light-bulb sea squirt</name>
    <name type="synonym">Ascidia lepadiformis</name>
    <dbReference type="NCBI Taxonomy" id="159417"/>
    <lineage>
        <taxon>Eukaryota</taxon>
        <taxon>Metazoa</taxon>
        <taxon>Chordata</taxon>
        <taxon>Tunicata</taxon>
        <taxon>Ascidiacea</taxon>
        <taxon>Aplousobranchia</taxon>
        <taxon>Clavelinidae</taxon>
        <taxon>Clavelina</taxon>
    </lineage>
</organism>
<dbReference type="PIRSF" id="PIRSF000894">
    <property type="entry name" value="Acid_phosphatase"/>
    <property type="match status" value="1"/>
</dbReference>
<comment type="catalytic activity">
    <reaction evidence="21">
        <text>1D-myo-inositol 1,3,4,5,6-pentakisphosphate + H2O = 1D-myo-inositol 1,4,5,6-tetrakisphosphate + phosphate</text>
        <dbReference type="Rhea" id="RHEA:77143"/>
        <dbReference type="ChEBI" id="CHEBI:15377"/>
        <dbReference type="ChEBI" id="CHEBI:43474"/>
        <dbReference type="ChEBI" id="CHEBI:57627"/>
        <dbReference type="ChEBI" id="CHEBI:57733"/>
    </reaction>
    <physiologicalReaction direction="left-to-right" evidence="21">
        <dbReference type="Rhea" id="RHEA:77144"/>
    </physiologicalReaction>
</comment>
<evidence type="ECO:0000256" key="7">
    <source>
        <dbReference type="ARBA" id="ARBA00022729"/>
    </source>
</evidence>
<evidence type="ECO:0000256" key="2">
    <source>
        <dbReference type="ARBA" id="ARBA00008422"/>
    </source>
</evidence>
<evidence type="ECO:0000256" key="24">
    <source>
        <dbReference type="ARBA" id="ARBA00043832"/>
    </source>
</evidence>
<protein>
    <recommendedName>
        <fullName evidence="5">Multiple inositol polyphosphate phosphatase 1</fullName>
        <ecNumber evidence="4">3.1.3.62</ecNumber>
        <ecNumber evidence="3">3.1.3.80</ecNumber>
    </recommendedName>
    <alternativeName>
        <fullName evidence="11">2,3-bisphosphoglycerate 3-phosphatase</fullName>
    </alternativeName>
</protein>
<evidence type="ECO:0000256" key="9">
    <source>
        <dbReference type="ARBA" id="ARBA00023136"/>
    </source>
</evidence>
<comment type="catalytic activity">
    <reaction evidence="16">
        <text>1D-myo-inositol 1,2,3-trisphosphate + H2O = 1D-myo-inositol 2,3-bisphosphate + phosphate</text>
        <dbReference type="Rhea" id="RHEA:77127"/>
        <dbReference type="ChEBI" id="CHEBI:15377"/>
        <dbReference type="ChEBI" id="CHEBI:43474"/>
        <dbReference type="ChEBI" id="CHEBI:195536"/>
        <dbReference type="ChEBI" id="CHEBI:195538"/>
    </reaction>
    <physiologicalReaction direction="left-to-right" evidence="16">
        <dbReference type="Rhea" id="RHEA:77128"/>
    </physiologicalReaction>
</comment>
<evidence type="ECO:0000256" key="3">
    <source>
        <dbReference type="ARBA" id="ARBA00012976"/>
    </source>
</evidence>
<evidence type="ECO:0000256" key="18">
    <source>
        <dbReference type="ARBA" id="ARBA00043746"/>
    </source>
</evidence>
<feature type="chain" id="PRO_5045234218" description="Multiple inositol polyphosphate phosphatase 1" evidence="25">
    <location>
        <begin position="22"/>
        <end position="458"/>
    </location>
</feature>
<comment type="catalytic activity">
    <reaction evidence="15">
        <text>1D-myo-inositol hexakisphosphate + H2O = 1D-myo-inositol 1,2,4,5,6-pentakisphosphate + phosphate</text>
        <dbReference type="Rhea" id="RHEA:16989"/>
        <dbReference type="ChEBI" id="CHEBI:15377"/>
        <dbReference type="ChEBI" id="CHEBI:43474"/>
        <dbReference type="ChEBI" id="CHEBI:57798"/>
        <dbReference type="ChEBI" id="CHEBI:58130"/>
        <dbReference type="EC" id="3.1.3.62"/>
    </reaction>
    <physiologicalReaction direction="left-to-right" evidence="15">
        <dbReference type="Rhea" id="RHEA:16990"/>
    </physiologicalReaction>
</comment>
<comment type="similarity">
    <text evidence="2">Belongs to the histidine acid phosphatase family. MINPP1 subfamily.</text>
</comment>
<dbReference type="InterPro" id="IPR000560">
    <property type="entry name" value="His_Pase_clade-2"/>
</dbReference>
<dbReference type="PANTHER" id="PTHR20963:SF8">
    <property type="entry name" value="MULTIPLE INOSITOL POLYPHOSPHATE PHOSPHATASE 1"/>
    <property type="match status" value="1"/>
</dbReference>
<evidence type="ECO:0000256" key="5">
    <source>
        <dbReference type="ARBA" id="ARBA00018097"/>
    </source>
</evidence>
<dbReference type="InterPro" id="IPR029033">
    <property type="entry name" value="His_PPase_superfam"/>
</dbReference>
<evidence type="ECO:0000256" key="16">
    <source>
        <dbReference type="ARBA" id="ARBA00043733"/>
    </source>
</evidence>
<comment type="subcellular location">
    <subcellularLocation>
        <location evidence="1">Cell membrane</location>
    </subcellularLocation>
</comment>
<dbReference type="EC" id="3.1.3.62" evidence="4"/>
<accession>A0ABP0EZW3</accession>
<evidence type="ECO:0000256" key="19">
    <source>
        <dbReference type="ARBA" id="ARBA00043747"/>
    </source>
</evidence>
<evidence type="ECO:0000256" key="1">
    <source>
        <dbReference type="ARBA" id="ARBA00004236"/>
    </source>
</evidence>
<keyword evidence="27" id="KW-1185">Reference proteome</keyword>
<evidence type="ECO:0000256" key="11">
    <source>
        <dbReference type="ARBA" id="ARBA00031642"/>
    </source>
</evidence>
<feature type="signal peptide" evidence="25">
    <location>
        <begin position="1"/>
        <end position="21"/>
    </location>
</feature>
<proteinExistence type="inferred from homology"/>
<comment type="catalytic activity">
    <reaction evidence="22">
        <text>1D-myo-inositol 2,3-bisphosphate + H2O = 1D-myo-inositol 2-phosphate + phosphate</text>
        <dbReference type="Rhea" id="RHEA:77139"/>
        <dbReference type="ChEBI" id="CHEBI:15377"/>
        <dbReference type="ChEBI" id="CHEBI:43474"/>
        <dbReference type="ChEBI" id="CHEBI:84142"/>
        <dbReference type="ChEBI" id="CHEBI:195538"/>
    </reaction>
    <physiologicalReaction direction="left-to-right" evidence="22">
        <dbReference type="Rhea" id="RHEA:77140"/>
    </physiologicalReaction>
</comment>
<dbReference type="CDD" id="cd07061">
    <property type="entry name" value="HP_HAP_like"/>
    <property type="match status" value="1"/>
</dbReference>
<comment type="catalytic activity">
    <reaction evidence="20">
        <text>1D-myo-inositol 1,2,3,5,6-pentakisphosphate + H2O = 1D-myo-inositol 1,2,3,6-tetrakisphosphate + phosphate</text>
        <dbReference type="Rhea" id="RHEA:77111"/>
        <dbReference type="ChEBI" id="CHEBI:15377"/>
        <dbReference type="ChEBI" id="CHEBI:43474"/>
        <dbReference type="ChEBI" id="CHEBI:58747"/>
        <dbReference type="ChEBI" id="CHEBI:195534"/>
    </reaction>
    <physiologicalReaction direction="left-to-right" evidence="20">
        <dbReference type="Rhea" id="RHEA:77112"/>
    </physiologicalReaction>
</comment>
<evidence type="ECO:0000256" key="23">
    <source>
        <dbReference type="ARBA" id="ARBA00043829"/>
    </source>
</evidence>
<sequence>MRKVLLLVCCISGLALQCVNSRLCSTNSKPYDLFGTKTLYENVAGDLPNQRARAPKRCSPIFVYGLIRHGARYPGNDAVIELRKLKELTKSINVTGRATLCKKDLEAIRNWKIWTDEYNDSNLTAYGANEMRQLALRLQQFLPEILSAGTPASKYRFTSTESTRTIDSMEAFVESLSQGSFRDEIKNFTEIVTEEIDPINDENCNRYVREVDDNDNITEEYDKFVEGPIVTQMSRGIARRLGVPSSMITNDVVNRLYDDGCYSEQWVTGKNAPWCNVFSKKDLKLMEYGSDVEDYPERGYKFPVTYQQNCFLSKEIVNMVKKAGDDDLREKEQNVLARFRFAHTSNIVTLAANLNLYSDEPGPTADAFYSQQNRAFRMSYFSPSAANLVFVLYRCEIGKRTRYTVQVYWNEKLLKSYPACPSATHRARGMCNLETWLWQYRSFVAGSPTECNQEEICA</sequence>
<reference evidence="26 27" key="1">
    <citation type="submission" date="2024-02" db="EMBL/GenBank/DDBJ databases">
        <authorList>
            <person name="Daric V."/>
            <person name="Darras S."/>
        </authorList>
    </citation>
    <scope>NUCLEOTIDE SEQUENCE [LARGE SCALE GENOMIC DNA]</scope>
</reference>
<dbReference type="EMBL" id="CAWYQH010000002">
    <property type="protein sequence ID" value="CAK8673010.1"/>
    <property type="molecule type" value="Genomic_DNA"/>
</dbReference>
<dbReference type="Proteomes" id="UP001642483">
    <property type="component" value="Unassembled WGS sequence"/>
</dbReference>
<evidence type="ECO:0000256" key="21">
    <source>
        <dbReference type="ARBA" id="ARBA00043762"/>
    </source>
</evidence>
<keyword evidence="9" id="KW-0472">Membrane</keyword>
<evidence type="ECO:0000256" key="12">
    <source>
        <dbReference type="ARBA" id="ARBA00043668"/>
    </source>
</evidence>
<keyword evidence="8" id="KW-0378">Hydrolase</keyword>
<keyword evidence="10" id="KW-0325">Glycoprotein</keyword>
<name>A0ABP0EZW3_CLALP</name>
<gene>
    <name evidence="26" type="ORF">CVLEPA_LOCUS2799</name>
</gene>
<dbReference type="SUPFAM" id="SSF53254">
    <property type="entry name" value="Phosphoglycerate mutase-like"/>
    <property type="match status" value="1"/>
</dbReference>
<comment type="catalytic activity">
    <reaction evidence="18">
        <text>1D-myo-inositol hexakisphosphate + H2O = 1D-myo-inositol 1,2,3,5,6-pentakisphosphate + phosphate</text>
        <dbReference type="Rhea" id="RHEA:20960"/>
        <dbReference type="ChEBI" id="CHEBI:15377"/>
        <dbReference type="ChEBI" id="CHEBI:43474"/>
        <dbReference type="ChEBI" id="CHEBI:58130"/>
        <dbReference type="ChEBI" id="CHEBI:58747"/>
    </reaction>
    <physiologicalReaction direction="left-to-right" evidence="18">
        <dbReference type="Rhea" id="RHEA:20961"/>
    </physiologicalReaction>
</comment>